<proteinExistence type="predicted"/>
<dbReference type="Pfam" id="PF02469">
    <property type="entry name" value="Fasciclin"/>
    <property type="match status" value="1"/>
</dbReference>
<dbReference type="InterPro" id="IPR050904">
    <property type="entry name" value="Adhesion/Biosynth-related"/>
</dbReference>
<dbReference type="PROSITE" id="PS50213">
    <property type="entry name" value="FAS1"/>
    <property type="match status" value="1"/>
</dbReference>
<evidence type="ECO:0000259" key="3">
    <source>
        <dbReference type="PROSITE" id="PS50213"/>
    </source>
</evidence>
<feature type="domain" description="FAS1" evidence="3">
    <location>
        <begin position="54"/>
        <end position="185"/>
    </location>
</feature>
<feature type="chain" id="PRO_5046358851" evidence="2">
    <location>
        <begin position="25"/>
        <end position="205"/>
    </location>
</feature>
<protein>
    <submittedName>
        <fullName evidence="4">Fasciclin domain-containing protein</fullName>
    </submittedName>
</protein>
<dbReference type="SUPFAM" id="SSF82153">
    <property type="entry name" value="FAS1 domain"/>
    <property type="match status" value="1"/>
</dbReference>
<keyword evidence="5" id="KW-1185">Reference proteome</keyword>
<evidence type="ECO:0000313" key="4">
    <source>
        <dbReference type="EMBL" id="MFC1572925.1"/>
    </source>
</evidence>
<gene>
    <name evidence="4" type="ORF">ACFL6M_04925</name>
</gene>
<evidence type="ECO:0000313" key="5">
    <source>
        <dbReference type="Proteomes" id="UP001593833"/>
    </source>
</evidence>
<evidence type="ECO:0000256" key="2">
    <source>
        <dbReference type="SAM" id="SignalP"/>
    </source>
</evidence>
<organism evidence="4 5">
    <name type="scientific">Eiseniibacteriota bacterium</name>
    <dbReference type="NCBI Taxonomy" id="2212470"/>
    <lineage>
        <taxon>Bacteria</taxon>
        <taxon>Candidatus Eiseniibacteriota</taxon>
    </lineage>
</organism>
<dbReference type="Gene3D" id="2.30.180.10">
    <property type="entry name" value="FAS1 domain"/>
    <property type="match status" value="1"/>
</dbReference>
<dbReference type="SMART" id="SM00554">
    <property type="entry name" value="FAS1"/>
    <property type="match status" value="1"/>
</dbReference>
<dbReference type="PANTHER" id="PTHR10900:SF77">
    <property type="entry name" value="FI19380P1"/>
    <property type="match status" value="1"/>
</dbReference>
<reference evidence="4 5" key="1">
    <citation type="submission" date="2024-09" db="EMBL/GenBank/DDBJ databases">
        <authorList>
            <person name="D'Angelo T."/>
        </authorList>
    </citation>
    <scope>NUCLEOTIDE SEQUENCE [LARGE SCALE GENOMIC DNA]</scope>
    <source>
        <strain evidence="4">SAG AM-320-E07</strain>
    </source>
</reference>
<dbReference type="InterPro" id="IPR000782">
    <property type="entry name" value="FAS1_domain"/>
</dbReference>
<feature type="region of interest" description="Disordered" evidence="1">
    <location>
        <begin position="26"/>
        <end position="50"/>
    </location>
</feature>
<accession>A0ABV6YKR7</accession>
<dbReference type="InterPro" id="IPR036378">
    <property type="entry name" value="FAS1_dom_sf"/>
</dbReference>
<evidence type="ECO:0000256" key="1">
    <source>
        <dbReference type="SAM" id="MobiDB-lite"/>
    </source>
</evidence>
<feature type="signal peptide" evidence="2">
    <location>
        <begin position="1"/>
        <end position="24"/>
    </location>
</feature>
<dbReference type="Proteomes" id="UP001593833">
    <property type="component" value="Unassembled WGS sequence"/>
</dbReference>
<keyword evidence="2" id="KW-0732">Signal</keyword>
<name>A0ABV6YKR7_UNCEI</name>
<dbReference type="EMBL" id="JBHPKH010000051">
    <property type="protein sequence ID" value="MFC1572925.1"/>
    <property type="molecule type" value="Genomic_DNA"/>
</dbReference>
<comment type="caution">
    <text evidence="4">The sequence shown here is derived from an EMBL/GenBank/DDBJ whole genome shotgun (WGS) entry which is preliminary data.</text>
</comment>
<sequence length="205" mass="21533">MNLRRYLTLAALAAAVATFSITLADDHPKKNEHPKAEHPTKTEHPTKAEHPKALGDIVAVASGADSFKTLVSAFKAAGLVKTLQGEGPFTVFAPTDAAFAKVPPGMLDSLLKPENKEMLSAILAYHVVPGRIMAADVKTMKVMTVNGQEASIKVEKGNVTVDKAKVVKTDIAASNGVIHAIDAVLLPTVPAMNPAAAKPKDHPGH</sequence>
<dbReference type="PANTHER" id="PTHR10900">
    <property type="entry name" value="PERIOSTIN-RELATED"/>
    <property type="match status" value="1"/>
</dbReference>